<accession>A0ABU1JCG8</accession>
<keyword evidence="9" id="KW-0328">Glycosyltransferase</keyword>
<dbReference type="EC" id="2.4.1.-" evidence="9"/>
<gene>
    <name evidence="9" type="ORF">JOE69_002328</name>
</gene>
<keyword evidence="4 8" id="KW-0812">Transmembrane</keyword>
<evidence type="ECO:0000313" key="9">
    <source>
        <dbReference type="EMBL" id="MDR6270090.1"/>
    </source>
</evidence>
<feature type="transmembrane region" description="Helical" evidence="8">
    <location>
        <begin position="200"/>
        <end position="219"/>
    </location>
</feature>
<organism evidence="9 10">
    <name type="scientific">Arthrobacter russicus</name>
    <dbReference type="NCBI Taxonomy" id="172040"/>
    <lineage>
        <taxon>Bacteria</taxon>
        <taxon>Bacillati</taxon>
        <taxon>Actinomycetota</taxon>
        <taxon>Actinomycetes</taxon>
        <taxon>Micrococcales</taxon>
        <taxon>Micrococcaceae</taxon>
        <taxon>Arthrobacter</taxon>
    </lineage>
</organism>
<evidence type="ECO:0000256" key="6">
    <source>
        <dbReference type="ARBA" id="ARBA00023136"/>
    </source>
</evidence>
<feature type="transmembrane region" description="Helical" evidence="8">
    <location>
        <begin position="171"/>
        <end position="194"/>
    </location>
</feature>
<feature type="transmembrane region" description="Helical" evidence="8">
    <location>
        <begin position="375"/>
        <end position="396"/>
    </location>
</feature>
<proteinExistence type="inferred from homology"/>
<evidence type="ECO:0000256" key="2">
    <source>
        <dbReference type="ARBA" id="ARBA00022475"/>
    </source>
</evidence>
<feature type="transmembrane region" description="Helical" evidence="8">
    <location>
        <begin position="122"/>
        <end position="141"/>
    </location>
</feature>
<comment type="subcellular location">
    <subcellularLocation>
        <location evidence="1">Cell membrane</location>
        <topology evidence="1">Multi-pass membrane protein</topology>
    </subcellularLocation>
</comment>
<dbReference type="RefSeq" id="WP_309798917.1">
    <property type="nucleotide sequence ID" value="NZ_BAAAHY010000005.1"/>
</dbReference>
<dbReference type="GO" id="GO:0016757">
    <property type="term" value="F:glycosyltransferase activity"/>
    <property type="evidence" value="ECO:0007669"/>
    <property type="project" value="UniProtKB-KW"/>
</dbReference>
<evidence type="ECO:0000256" key="7">
    <source>
        <dbReference type="ARBA" id="ARBA00024033"/>
    </source>
</evidence>
<dbReference type="InterPro" id="IPR018584">
    <property type="entry name" value="GT87"/>
</dbReference>
<dbReference type="EMBL" id="JAVDQF010000001">
    <property type="protein sequence ID" value="MDR6270090.1"/>
    <property type="molecule type" value="Genomic_DNA"/>
</dbReference>
<keyword evidence="3 9" id="KW-0808">Transferase</keyword>
<keyword evidence="2" id="KW-1003">Cell membrane</keyword>
<dbReference type="Pfam" id="PF09594">
    <property type="entry name" value="GT87"/>
    <property type="match status" value="1"/>
</dbReference>
<feature type="transmembrane region" description="Helical" evidence="8">
    <location>
        <begin position="336"/>
        <end position="355"/>
    </location>
</feature>
<sequence length="422" mass="45776">MTLRSPLAKSLITLAALIVAAGLIAWAFWIAPVFGLDFRVYVSGGESVLGGGGDLYSKVYNGLLFTYSPFSALFFSLLALCGSDVGLVIFIALSLAIALLTAVYGVRFVFRQRSVTAVLQHPWLRPAAVVAFGFVVALGPWRETVAFGQINVVLFGLIMADFMINRKRWPTGLLIGIAAGIKLTPLVFGLYFLATGNWRGLRNMALGFVGTIAFGFLVLPKESIAYWLQLLPDTSRIGGAGYVDNLSVKGAILHFFGPDFAVNAPWLIIGILLAAMTFLTVRRSARQGEPMTGIAATALLMLLISPISWSHHWVWVALFFPVLIRNIADLPAQARVLRVTGLGLVLLAVPIFMFSPKTIGALFGSENLNSQIPTVWLMASSVGVFWGLAAVLWWLLASRLKPVRRELPASGAELAQLRQRAD</sequence>
<feature type="transmembrane region" description="Helical" evidence="8">
    <location>
        <begin position="147"/>
        <end position="164"/>
    </location>
</feature>
<keyword evidence="10" id="KW-1185">Reference proteome</keyword>
<keyword evidence="6 8" id="KW-0472">Membrane</keyword>
<name>A0ABU1JCG8_9MICC</name>
<feature type="transmembrane region" description="Helical" evidence="8">
    <location>
        <begin position="12"/>
        <end position="38"/>
    </location>
</feature>
<comment type="similarity">
    <text evidence="7">Belongs to the glycosyltransferase 87 family.</text>
</comment>
<evidence type="ECO:0000256" key="4">
    <source>
        <dbReference type="ARBA" id="ARBA00022692"/>
    </source>
</evidence>
<feature type="transmembrane region" description="Helical" evidence="8">
    <location>
        <begin position="59"/>
        <end position="80"/>
    </location>
</feature>
<feature type="transmembrane region" description="Helical" evidence="8">
    <location>
        <begin position="293"/>
        <end position="324"/>
    </location>
</feature>
<evidence type="ECO:0000256" key="3">
    <source>
        <dbReference type="ARBA" id="ARBA00022679"/>
    </source>
</evidence>
<reference evidence="9 10" key="1">
    <citation type="submission" date="2023-07" db="EMBL/GenBank/DDBJ databases">
        <title>Sequencing the genomes of 1000 actinobacteria strains.</title>
        <authorList>
            <person name="Klenk H.-P."/>
        </authorList>
    </citation>
    <scope>NUCLEOTIDE SEQUENCE [LARGE SCALE GENOMIC DNA]</scope>
    <source>
        <strain evidence="9 10">DSM 14555</strain>
    </source>
</reference>
<feature type="transmembrane region" description="Helical" evidence="8">
    <location>
        <begin position="86"/>
        <end position="110"/>
    </location>
</feature>
<evidence type="ECO:0000256" key="1">
    <source>
        <dbReference type="ARBA" id="ARBA00004651"/>
    </source>
</evidence>
<evidence type="ECO:0000313" key="10">
    <source>
        <dbReference type="Proteomes" id="UP001185069"/>
    </source>
</evidence>
<keyword evidence="5 8" id="KW-1133">Transmembrane helix</keyword>
<dbReference type="Proteomes" id="UP001185069">
    <property type="component" value="Unassembled WGS sequence"/>
</dbReference>
<comment type="caution">
    <text evidence="9">The sequence shown here is derived from an EMBL/GenBank/DDBJ whole genome shotgun (WGS) entry which is preliminary data.</text>
</comment>
<feature type="transmembrane region" description="Helical" evidence="8">
    <location>
        <begin position="260"/>
        <end position="281"/>
    </location>
</feature>
<evidence type="ECO:0000256" key="5">
    <source>
        <dbReference type="ARBA" id="ARBA00022989"/>
    </source>
</evidence>
<evidence type="ECO:0000256" key="8">
    <source>
        <dbReference type="SAM" id="Phobius"/>
    </source>
</evidence>
<protein>
    <submittedName>
        <fullName evidence="9">Alpha-1,2-mannosyltransferase</fullName>
        <ecNumber evidence="9">2.4.1.-</ecNumber>
    </submittedName>
</protein>